<name>A0A4U0Q7P7_9RHOB</name>
<proteinExistence type="predicted"/>
<dbReference type="OrthoDB" id="7876889at2"/>
<dbReference type="InterPro" id="IPR011033">
    <property type="entry name" value="PRC_barrel-like_sf"/>
</dbReference>
<reference evidence="1 2" key="1">
    <citation type="submission" date="2019-04" db="EMBL/GenBank/DDBJ databases">
        <authorList>
            <person name="Li J."/>
        </authorList>
    </citation>
    <scope>NUCLEOTIDE SEQUENCE [LARGE SCALE GENOMIC DNA]</scope>
    <source>
        <strain evidence="1 2">CCTCC AB2016182</strain>
    </source>
</reference>
<sequence>MDHANHPRLDASEYTEAVLSGAAVYGPGDEKVGTISHIHGTGAGAQVVIEVGGFLGIGAKSVSVAAQQLDLMRNEAGEVHAVTTWTKDSLKEMPEHHH</sequence>
<dbReference type="RefSeq" id="WP_136858403.1">
    <property type="nucleotide sequence ID" value="NZ_SUNH01000074.1"/>
</dbReference>
<organism evidence="1 2">
    <name type="scientific">Paracoccus hibiscisoli</name>
    <dbReference type="NCBI Taxonomy" id="2023261"/>
    <lineage>
        <taxon>Bacteria</taxon>
        <taxon>Pseudomonadati</taxon>
        <taxon>Pseudomonadota</taxon>
        <taxon>Alphaproteobacteria</taxon>
        <taxon>Rhodobacterales</taxon>
        <taxon>Paracoccaceae</taxon>
        <taxon>Paracoccus</taxon>
    </lineage>
</organism>
<dbReference type="EMBL" id="SUNH01000074">
    <property type="protein sequence ID" value="TJZ76880.1"/>
    <property type="molecule type" value="Genomic_DNA"/>
</dbReference>
<evidence type="ECO:0000313" key="1">
    <source>
        <dbReference type="EMBL" id="TJZ76880.1"/>
    </source>
</evidence>
<dbReference type="Proteomes" id="UP000306223">
    <property type="component" value="Unassembled WGS sequence"/>
</dbReference>
<dbReference type="SUPFAM" id="SSF50346">
    <property type="entry name" value="PRC-barrel domain"/>
    <property type="match status" value="1"/>
</dbReference>
<evidence type="ECO:0000313" key="2">
    <source>
        <dbReference type="Proteomes" id="UP000306223"/>
    </source>
</evidence>
<keyword evidence="2" id="KW-1185">Reference proteome</keyword>
<comment type="caution">
    <text evidence="1">The sequence shown here is derived from an EMBL/GenBank/DDBJ whole genome shotgun (WGS) entry which is preliminary data.</text>
</comment>
<gene>
    <name evidence="1" type="ORF">FA740_19235</name>
</gene>
<dbReference type="Gene3D" id="2.30.30.240">
    <property type="entry name" value="PRC-barrel domain"/>
    <property type="match status" value="1"/>
</dbReference>
<dbReference type="AlphaFoldDB" id="A0A4U0Q7P7"/>
<protein>
    <submittedName>
        <fullName evidence="1">PRC-barrel domain containing protein</fullName>
    </submittedName>
</protein>
<accession>A0A4U0Q7P7</accession>